<evidence type="ECO:0000313" key="3">
    <source>
        <dbReference type="Proteomes" id="UP000287033"/>
    </source>
</evidence>
<keyword evidence="3" id="KW-1185">Reference proteome</keyword>
<dbReference type="EMBL" id="BEZZ01000568">
    <property type="protein sequence ID" value="GCC34102.1"/>
    <property type="molecule type" value="Genomic_DNA"/>
</dbReference>
<protein>
    <recommendedName>
        <fullName evidence="4">Sperm-tail PG-rich repeat-containing protein 2</fullName>
    </recommendedName>
</protein>
<dbReference type="Pfam" id="PF07004">
    <property type="entry name" value="SHIPPO-rpt"/>
    <property type="match status" value="5"/>
</dbReference>
<feature type="region of interest" description="Disordered" evidence="1">
    <location>
        <begin position="138"/>
        <end position="160"/>
    </location>
</feature>
<dbReference type="OrthoDB" id="406368at2759"/>
<dbReference type="PANTHER" id="PTHR21580:SF60">
    <property type="entry name" value="SPERM-TAIL PG-RICH REPEAT-CONTAINING PROTEIN 2"/>
    <property type="match status" value="1"/>
</dbReference>
<sequence>MYDRAPRETIFATALGSTGPNVGPASYNAPGPKYYCICKEEDGYAPFMSLVNRDSVFNVPSTLLSPGPQHYDITSVQEHIKGGQSMRNKEARFKTIADDLPGPGTYDIAPMRLAEKSIKSFKPHCTAVSSSPISVPSIPSSNQSFGYEEAEDGALSRHLPPSKDGILGPAYYNPQYNEPYPTRQYKGVHFGNRTSKRIDFKIREGPGPGTYDLLKETNIYCENLNMKDKDQKYESHIPRYLDAVVQEEEKKGFPGPAKYEIKSLFGEKTSPHDKLSTPHPPFLSQTKRFLPVKSIAPAPGWYDDPRTALQSLKRISTKGKTAFGHNAARFVEDWRTAEEPGPGTYNITNHTLARESERKTSLENSLRGGFGSTVPRLKSDKSKQNMPGPADYKIQEKSHHFHRKLRTSSFASMAERLPVTGTQDHPAPGSYEVHRSYERTQGRGYNTTSEFSCKSFLTTVPRSVKIARQSADEPGPGAYKPILKSAPTMALMISNQPRFKDPNICTPGPADYEVSHMFVAATALTTNKMRPSQRWILVRCLTTQ</sequence>
<evidence type="ECO:0000313" key="2">
    <source>
        <dbReference type="EMBL" id="GCC34102.1"/>
    </source>
</evidence>
<name>A0A401SUP0_CHIPU</name>
<dbReference type="STRING" id="137246.A0A401SUP0"/>
<dbReference type="InterPro" id="IPR010736">
    <property type="entry name" value="SHIPPO-rpt"/>
</dbReference>
<accession>A0A401SUP0</accession>
<comment type="caution">
    <text evidence="2">The sequence shown here is derived from an EMBL/GenBank/DDBJ whole genome shotgun (WGS) entry which is preliminary data.</text>
</comment>
<dbReference type="AlphaFoldDB" id="A0A401SUP0"/>
<dbReference type="InterPro" id="IPR051291">
    <property type="entry name" value="CIMAP"/>
</dbReference>
<evidence type="ECO:0008006" key="4">
    <source>
        <dbReference type="Google" id="ProtNLM"/>
    </source>
</evidence>
<feature type="region of interest" description="Disordered" evidence="1">
    <location>
        <begin position="359"/>
        <end position="387"/>
    </location>
</feature>
<dbReference type="OMA" id="NDPRHAL"/>
<reference evidence="2 3" key="1">
    <citation type="journal article" date="2018" name="Nat. Ecol. Evol.">
        <title>Shark genomes provide insights into elasmobranch evolution and the origin of vertebrates.</title>
        <authorList>
            <person name="Hara Y"/>
            <person name="Yamaguchi K"/>
            <person name="Onimaru K"/>
            <person name="Kadota M"/>
            <person name="Koyanagi M"/>
            <person name="Keeley SD"/>
            <person name="Tatsumi K"/>
            <person name="Tanaka K"/>
            <person name="Motone F"/>
            <person name="Kageyama Y"/>
            <person name="Nozu R"/>
            <person name="Adachi N"/>
            <person name="Nishimura O"/>
            <person name="Nakagawa R"/>
            <person name="Tanegashima C"/>
            <person name="Kiyatake I"/>
            <person name="Matsumoto R"/>
            <person name="Murakumo K"/>
            <person name="Nishida K"/>
            <person name="Terakita A"/>
            <person name="Kuratani S"/>
            <person name="Sato K"/>
            <person name="Hyodo S Kuraku.S."/>
        </authorList>
    </citation>
    <scope>NUCLEOTIDE SEQUENCE [LARGE SCALE GENOMIC DNA]</scope>
</reference>
<proteinExistence type="predicted"/>
<organism evidence="2 3">
    <name type="scientific">Chiloscyllium punctatum</name>
    <name type="common">Brownbanded bambooshark</name>
    <name type="synonym">Hemiscyllium punctatum</name>
    <dbReference type="NCBI Taxonomy" id="137246"/>
    <lineage>
        <taxon>Eukaryota</taxon>
        <taxon>Metazoa</taxon>
        <taxon>Chordata</taxon>
        <taxon>Craniata</taxon>
        <taxon>Vertebrata</taxon>
        <taxon>Chondrichthyes</taxon>
        <taxon>Elasmobranchii</taxon>
        <taxon>Galeomorphii</taxon>
        <taxon>Galeoidea</taxon>
        <taxon>Orectolobiformes</taxon>
        <taxon>Hemiscylliidae</taxon>
        <taxon>Chiloscyllium</taxon>
    </lineage>
</organism>
<dbReference type="Proteomes" id="UP000287033">
    <property type="component" value="Unassembled WGS sequence"/>
</dbReference>
<dbReference type="PANTHER" id="PTHR21580">
    <property type="entry name" value="SHIPPO-1-RELATED"/>
    <property type="match status" value="1"/>
</dbReference>
<gene>
    <name evidence="2" type="ORF">chiPu_0012575</name>
</gene>
<evidence type="ECO:0000256" key="1">
    <source>
        <dbReference type="SAM" id="MobiDB-lite"/>
    </source>
</evidence>